<dbReference type="Gene3D" id="4.10.240.10">
    <property type="entry name" value="Zn(2)-C6 fungal-type DNA-binding domain"/>
    <property type="match status" value="1"/>
</dbReference>
<organism evidence="8 9">
    <name type="scientific">Dothidotthia symphoricarpi CBS 119687</name>
    <dbReference type="NCBI Taxonomy" id="1392245"/>
    <lineage>
        <taxon>Eukaryota</taxon>
        <taxon>Fungi</taxon>
        <taxon>Dikarya</taxon>
        <taxon>Ascomycota</taxon>
        <taxon>Pezizomycotina</taxon>
        <taxon>Dothideomycetes</taxon>
        <taxon>Pleosporomycetidae</taxon>
        <taxon>Pleosporales</taxon>
        <taxon>Dothidotthiaceae</taxon>
        <taxon>Dothidotthia</taxon>
    </lineage>
</organism>
<evidence type="ECO:0000256" key="5">
    <source>
        <dbReference type="ARBA" id="ARBA00023242"/>
    </source>
</evidence>
<feature type="compositionally biased region" description="Basic residues" evidence="6">
    <location>
        <begin position="94"/>
        <end position="105"/>
    </location>
</feature>
<dbReference type="Proteomes" id="UP000799771">
    <property type="component" value="Unassembled WGS sequence"/>
</dbReference>
<dbReference type="GO" id="GO:0000981">
    <property type="term" value="F:DNA-binding transcription factor activity, RNA polymerase II-specific"/>
    <property type="evidence" value="ECO:0007669"/>
    <property type="project" value="InterPro"/>
</dbReference>
<keyword evidence="3" id="KW-0238">DNA-binding</keyword>
<keyword evidence="2" id="KW-0805">Transcription regulation</keyword>
<evidence type="ECO:0000256" key="1">
    <source>
        <dbReference type="ARBA" id="ARBA00022833"/>
    </source>
</evidence>
<protein>
    <recommendedName>
        <fullName evidence="7">Zn(2)-C6 fungal-type domain-containing protein</fullName>
    </recommendedName>
</protein>
<dbReference type="PROSITE" id="PS50048">
    <property type="entry name" value="ZN2_CY6_FUNGAL_2"/>
    <property type="match status" value="1"/>
</dbReference>
<dbReference type="Pfam" id="PF00172">
    <property type="entry name" value="Zn_clus"/>
    <property type="match status" value="1"/>
</dbReference>
<feature type="compositionally biased region" description="Polar residues" evidence="6">
    <location>
        <begin position="114"/>
        <end position="130"/>
    </location>
</feature>
<dbReference type="SUPFAM" id="SSF57701">
    <property type="entry name" value="Zn2/Cys6 DNA-binding domain"/>
    <property type="match status" value="1"/>
</dbReference>
<reference evidence="8" key="1">
    <citation type="journal article" date="2020" name="Stud. Mycol.">
        <title>101 Dothideomycetes genomes: a test case for predicting lifestyles and emergence of pathogens.</title>
        <authorList>
            <person name="Haridas S."/>
            <person name="Albert R."/>
            <person name="Binder M."/>
            <person name="Bloem J."/>
            <person name="Labutti K."/>
            <person name="Salamov A."/>
            <person name="Andreopoulos B."/>
            <person name="Baker S."/>
            <person name="Barry K."/>
            <person name="Bills G."/>
            <person name="Bluhm B."/>
            <person name="Cannon C."/>
            <person name="Castanera R."/>
            <person name="Culley D."/>
            <person name="Daum C."/>
            <person name="Ezra D."/>
            <person name="Gonzalez J."/>
            <person name="Henrissat B."/>
            <person name="Kuo A."/>
            <person name="Liang C."/>
            <person name="Lipzen A."/>
            <person name="Lutzoni F."/>
            <person name="Magnuson J."/>
            <person name="Mondo S."/>
            <person name="Nolan M."/>
            <person name="Ohm R."/>
            <person name="Pangilinan J."/>
            <person name="Park H.-J."/>
            <person name="Ramirez L."/>
            <person name="Alfaro M."/>
            <person name="Sun H."/>
            <person name="Tritt A."/>
            <person name="Yoshinaga Y."/>
            <person name="Zwiers L.-H."/>
            <person name="Turgeon B."/>
            <person name="Goodwin S."/>
            <person name="Spatafora J."/>
            <person name="Crous P."/>
            <person name="Grigoriev I."/>
        </authorList>
    </citation>
    <scope>NUCLEOTIDE SEQUENCE</scope>
    <source>
        <strain evidence="8">CBS 119687</strain>
    </source>
</reference>
<gene>
    <name evidence="8" type="ORF">P153DRAFT_94755</name>
</gene>
<dbReference type="PROSITE" id="PS00463">
    <property type="entry name" value="ZN2_CY6_FUNGAL_1"/>
    <property type="match status" value="1"/>
</dbReference>
<dbReference type="GO" id="GO:0003677">
    <property type="term" value="F:DNA binding"/>
    <property type="evidence" value="ECO:0007669"/>
    <property type="project" value="UniProtKB-KW"/>
</dbReference>
<keyword evidence="4" id="KW-0804">Transcription</keyword>
<evidence type="ECO:0000313" key="8">
    <source>
        <dbReference type="EMBL" id="KAF2125835.1"/>
    </source>
</evidence>
<dbReference type="CDD" id="cd00067">
    <property type="entry name" value="GAL4"/>
    <property type="match status" value="1"/>
</dbReference>
<evidence type="ECO:0000256" key="4">
    <source>
        <dbReference type="ARBA" id="ARBA00023163"/>
    </source>
</evidence>
<dbReference type="InterPro" id="IPR001138">
    <property type="entry name" value="Zn2Cys6_DnaBD"/>
</dbReference>
<name>A0A6A6A3S7_9PLEO</name>
<dbReference type="OrthoDB" id="2123952at2759"/>
<proteinExistence type="predicted"/>
<keyword evidence="5" id="KW-0539">Nucleus</keyword>
<feature type="region of interest" description="Disordered" evidence="6">
    <location>
        <begin position="94"/>
        <end position="131"/>
    </location>
</feature>
<accession>A0A6A6A3S7</accession>
<evidence type="ECO:0000313" key="9">
    <source>
        <dbReference type="Proteomes" id="UP000799771"/>
    </source>
</evidence>
<dbReference type="AlphaFoldDB" id="A0A6A6A3S7"/>
<dbReference type="InterPro" id="IPR036864">
    <property type="entry name" value="Zn2-C6_fun-type_DNA-bd_sf"/>
</dbReference>
<dbReference type="PANTHER" id="PTHR47663">
    <property type="entry name" value="XYLANOLYTIC TRANSCRIPTIONAL ACTIVATOR XLNR-RELATED"/>
    <property type="match status" value="1"/>
</dbReference>
<dbReference type="RefSeq" id="XP_033520227.1">
    <property type="nucleotide sequence ID" value="XM_033673513.1"/>
</dbReference>
<evidence type="ECO:0000256" key="6">
    <source>
        <dbReference type="SAM" id="MobiDB-lite"/>
    </source>
</evidence>
<dbReference type="EMBL" id="ML977515">
    <property type="protein sequence ID" value="KAF2125835.1"/>
    <property type="molecule type" value="Genomic_DNA"/>
</dbReference>
<dbReference type="GO" id="GO:0008270">
    <property type="term" value="F:zinc ion binding"/>
    <property type="evidence" value="ECO:0007669"/>
    <property type="project" value="InterPro"/>
</dbReference>
<dbReference type="PANTHER" id="PTHR47663:SF1">
    <property type="entry name" value="XYLANOLYTIC TRANSCRIPTIONAL ACTIVATOR XLNR-RELATED"/>
    <property type="match status" value="1"/>
</dbReference>
<dbReference type="SMART" id="SM00066">
    <property type="entry name" value="GAL4"/>
    <property type="match status" value="1"/>
</dbReference>
<keyword evidence="9" id="KW-1185">Reference proteome</keyword>
<feature type="domain" description="Zn(2)-C6 fungal-type" evidence="7">
    <location>
        <begin position="60"/>
        <end position="89"/>
    </location>
</feature>
<sequence length="278" mass="31430">MDHRRLGFPRLAVVHCSALAPICYQNNPFKSNLYTMEPTAVSTKAERKGSAPVKRRVSRACDHCHRMRTRCNGQAPCSRCIELEYVCQYDREKKRRGKVPRHIQRQRTEAAAASSHSLQTPNDTPIQHTSYSERPRMISELEEDVWSHSEPTSAVQQHPSGKRVFQNMLSGQRQPMHPVGQMFDQPVHQTMIDPIMMAPGIIYPPIHTPRTEEVIHAIPGMRMMPGSIASVYTNTGFPMQFSAIRRSSPTNHGYVDNGPPYSGLNVESVYNGSFTSCR</sequence>
<evidence type="ECO:0000256" key="2">
    <source>
        <dbReference type="ARBA" id="ARBA00023015"/>
    </source>
</evidence>
<keyword evidence="1" id="KW-0862">Zinc</keyword>
<dbReference type="InterPro" id="IPR051439">
    <property type="entry name" value="XlnR/Xlr1"/>
</dbReference>
<evidence type="ECO:0000259" key="7">
    <source>
        <dbReference type="PROSITE" id="PS50048"/>
    </source>
</evidence>
<evidence type="ECO:0000256" key="3">
    <source>
        <dbReference type="ARBA" id="ARBA00023125"/>
    </source>
</evidence>
<dbReference type="GeneID" id="54413945"/>